<protein>
    <recommendedName>
        <fullName evidence="1">Gcp-like domain-containing protein</fullName>
    </recommendedName>
</protein>
<feature type="domain" description="Gcp-like" evidence="1">
    <location>
        <begin position="52"/>
        <end position="97"/>
    </location>
</feature>
<dbReference type="AlphaFoldDB" id="A0A1G2B1D6"/>
<dbReference type="Gene3D" id="3.30.420.40">
    <property type="match status" value="1"/>
</dbReference>
<evidence type="ECO:0000259" key="1">
    <source>
        <dbReference type="Pfam" id="PF00814"/>
    </source>
</evidence>
<dbReference type="SUPFAM" id="SSF53067">
    <property type="entry name" value="Actin-like ATPase domain"/>
    <property type="match status" value="1"/>
</dbReference>
<dbReference type="Pfam" id="PF00814">
    <property type="entry name" value="TsaD"/>
    <property type="match status" value="1"/>
</dbReference>
<reference evidence="2 3" key="1">
    <citation type="journal article" date="2016" name="Nat. Commun.">
        <title>Thousands of microbial genomes shed light on interconnected biogeochemical processes in an aquifer system.</title>
        <authorList>
            <person name="Anantharaman K."/>
            <person name="Brown C.T."/>
            <person name="Hug L.A."/>
            <person name="Sharon I."/>
            <person name="Castelle C.J."/>
            <person name="Probst A.J."/>
            <person name="Thomas B.C."/>
            <person name="Singh A."/>
            <person name="Wilkins M.J."/>
            <person name="Karaoz U."/>
            <person name="Brodie E.L."/>
            <person name="Williams K.H."/>
            <person name="Hubbard S.S."/>
            <person name="Banfield J.F."/>
        </authorList>
    </citation>
    <scope>NUCLEOTIDE SEQUENCE [LARGE SCALE GENOMIC DNA]</scope>
</reference>
<dbReference type="STRING" id="1798543.A2898_01350"/>
<name>A0A1G2B1D6_9BACT</name>
<evidence type="ECO:0000313" key="3">
    <source>
        <dbReference type="Proteomes" id="UP000179164"/>
    </source>
</evidence>
<dbReference type="Proteomes" id="UP000179164">
    <property type="component" value="Unassembled WGS sequence"/>
</dbReference>
<accession>A0A1G2B1D6</accession>
<gene>
    <name evidence="2" type="ORF">A2898_01350</name>
</gene>
<sequence>MYWYLDTRFLNHARLGIFDSRGKKYALHDIRSKKRLTSGALIRSLYTLSGALRMSKRPVNGIIVERGPGGFSAIRLGVVTANALSYAIGIPCLGISSSGPDISIGAVKEAIHILSTSYASVVTPFYGSEPSITLRRNTAYKIKSTAAQ</sequence>
<evidence type="ECO:0000313" key="2">
    <source>
        <dbReference type="EMBL" id="OGY82499.1"/>
    </source>
</evidence>
<dbReference type="EMBL" id="MHKE01000019">
    <property type="protein sequence ID" value="OGY82499.1"/>
    <property type="molecule type" value="Genomic_DNA"/>
</dbReference>
<dbReference type="InterPro" id="IPR000905">
    <property type="entry name" value="Gcp-like_dom"/>
</dbReference>
<comment type="caution">
    <text evidence="2">The sequence shown here is derived from an EMBL/GenBank/DDBJ whole genome shotgun (WGS) entry which is preliminary data.</text>
</comment>
<dbReference type="InterPro" id="IPR043129">
    <property type="entry name" value="ATPase_NBD"/>
</dbReference>
<proteinExistence type="predicted"/>
<organism evidence="2 3">
    <name type="scientific">Candidatus Kerfeldbacteria bacterium RIFCSPLOWO2_01_FULL_48_11</name>
    <dbReference type="NCBI Taxonomy" id="1798543"/>
    <lineage>
        <taxon>Bacteria</taxon>
        <taxon>Candidatus Kerfeldiibacteriota</taxon>
    </lineage>
</organism>